<feature type="region of interest" description="Disordered" evidence="6">
    <location>
        <begin position="152"/>
        <end position="176"/>
    </location>
</feature>
<dbReference type="InterPro" id="IPR001196">
    <property type="entry name" value="Ribosomal_uL15_CS"/>
</dbReference>
<dbReference type="InterPro" id="IPR030878">
    <property type="entry name" value="Ribosomal_uL15"/>
</dbReference>
<dbReference type="InterPro" id="IPR036227">
    <property type="entry name" value="Ribosomal_uL15/eL18_sf"/>
</dbReference>
<evidence type="ECO:0000313" key="9">
    <source>
        <dbReference type="Proteomes" id="UP000229631"/>
    </source>
</evidence>
<keyword evidence="4" id="KW-0699">rRNA-binding</keyword>
<evidence type="ECO:0000313" key="8">
    <source>
        <dbReference type="EMBL" id="PIV01549.1"/>
    </source>
</evidence>
<comment type="subunit">
    <text evidence="4">Part of the 50S ribosomal subunit.</text>
</comment>
<evidence type="ECO:0000256" key="5">
    <source>
        <dbReference type="RuleBase" id="RU003888"/>
    </source>
</evidence>
<dbReference type="Proteomes" id="UP000229631">
    <property type="component" value="Unassembled WGS sequence"/>
</dbReference>
<evidence type="ECO:0000256" key="6">
    <source>
        <dbReference type="SAM" id="MobiDB-lite"/>
    </source>
</evidence>
<dbReference type="PROSITE" id="PS00475">
    <property type="entry name" value="RIBOSOMAL_L15"/>
    <property type="match status" value="1"/>
</dbReference>
<dbReference type="EMBL" id="PEVC01000019">
    <property type="protein sequence ID" value="PIV01549.1"/>
    <property type="molecule type" value="Genomic_DNA"/>
</dbReference>
<dbReference type="InterPro" id="IPR021131">
    <property type="entry name" value="Ribosomal_uL15/eL18"/>
</dbReference>
<dbReference type="InterPro" id="IPR005749">
    <property type="entry name" value="Ribosomal_uL15_bac-type"/>
</dbReference>
<dbReference type="PANTHER" id="PTHR12934:SF11">
    <property type="entry name" value="LARGE RIBOSOMAL SUBUNIT PROTEIN UL15M"/>
    <property type="match status" value="1"/>
</dbReference>
<feature type="compositionally biased region" description="Basic and acidic residues" evidence="6">
    <location>
        <begin position="152"/>
        <end position="166"/>
    </location>
</feature>
<accession>A0A2M7BEN8</accession>
<dbReference type="GO" id="GO:0006412">
    <property type="term" value="P:translation"/>
    <property type="evidence" value="ECO:0007669"/>
    <property type="project" value="UniProtKB-UniRule"/>
</dbReference>
<comment type="caution">
    <text evidence="8">The sequence shown here is derived from an EMBL/GenBank/DDBJ whole genome shotgun (WGS) entry which is preliminary data.</text>
</comment>
<keyword evidence="4" id="KW-0694">RNA-binding</keyword>
<comment type="similarity">
    <text evidence="1 4 5">Belongs to the universal ribosomal protein uL15 family.</text>
</comment>
<evidence type="ECO:0000256" key="2">
    <source>
        <dbReference type="ARBA" id="ARBA00022980"/>
    </source>
</evidence>
<dbReference type="GO" id="GO:0003735">
    <property type="term" value="F:structural constituent of ribosome"/>
    <property type="evidence" value="ECO:0007669"/>
    <property type="project" value="InterPro"/>
</dbReference>
<dbReference type="GO" id="GO:0019843">
    <property type="term" value="F:rRNA binding"/>
    <property type="evidence" value="ECO:0007669"/>
    <property type="project" value="UniProtKB-UniRule"/>
</dbReference>
<reference evidence="9" key="1">
    <citation type="submission" date="2017-09" db="EMBL/GenBank/DDBJ databases">
        <title>Depth-based differentiation of microbial function through sediment-hosted aquifers and enrichment of novel symbionts in the deep terrestrial subsurface.</title>
        <authorList>
            <person name="Probst A.J."/>
            <person name="Ladd B."/>
            <person name="Jarett J.K."/>
            <person name="Geller-Mcgrath D.E."/>
            <person name="Sieber C.M.K."/>
            <person name="Emerson J.B."/>
            <person name="Anantharaman K."/>
            <person name="Thomas B.C."/>
            <person name="Malmstrom R."/>
            <person name="Stieglmeier M."/>
            <person name="Klingl A."/>
            <person name="Woyke T."/>
            <person name="Ryan C.M."/>
            <person name="Banfield J.F."/>
        </authorList>
    </citation>
    <scope>NUCLEOTIDE SEQUENCE [LARGE SCALE GENOMIC DNA]</scope>
</reference>
<evidence type="ECO:0000256" key="4">
    <source>
        <dbReference type="HAMAP-Rule" id="MF_01341"/>
    </source>
</evidence>
<feature type="region of interest" description="Disordered" evidence="6">
    <location>
        <begin position="1"/>
        <end position="40"/>
    </location>
</feature>
<dbReference type="SUPFAM" id="SSF52080">
    <property type="entry name" value="Ribosomal proteins L15p and L18e"/>
    <property type="match status" value="1"/>
</dbReference>
<organism evidence="8 9">
    <name type="scientific">Candidatus Shapirobacteria bacterium CG03_land_8_20_14_0_80_39_12</name>
    <dbReference type="NCBI Taxonomy" id="1974879"/>
    <lineage>
        <taxon>Bacteria</taxon>
        <taxon>Candidatus Shapironibacteriota</taxon>
    </lineage>
</organism>
<evidence type="ECO:0000256" key="3">
    <source>
        <dbReference type="ARBA" id="ARBA00023274"/>
    </source>
</evidence>
<dbReference type="HAMAP" id="MF_01341">
    <property type="entry name" value="Ribosomal_uL15"/>
    <property type="match status" value="1"/>
</dbReference>
<dbReference type="GO" id="GO:0022625">
    <property type="term" value="C:cytosolic large ribosomal subunit"/>
    <property type="evidence" value="ECO:0007669"/>
    <property type="project" value="TreeGrafter"/>
</dbReference>
<proteinExistence type="inferred from homology"/>
<dbReference type="NCBIfam" id="TIGR01071">
    <property type="entry name" value="rplO_bact"/>
    <property type="match status" value="1"/>
</dbReference>
<dbReference type="Gene3D" id="3.100.10.10">
    <property type="match status" value="1"/>
</dbReference>
<comment type="function">
    <text evidence="4">Binds to the 23S rRNA.</text>
</comment>
<dbReference type="PANTHER" id="PTHR12934">
    <property type="entry name" value="50S RIBOSOMAL PROTEIN L15"/>
    <property type="match status" value="1"/>
</dbReference>
<evidence type="ECO:0000259" key="7">
    <source>
        <dbReference type="Pfam" id="PF00828"/>
    </source>
</evidence>
<protein>
    <recommendedName>
        <fullName evidence="4">Large ribosomal subunit protein uL15</fullName>
    </recommendedName>
</protein>
<evidence type="ECO:0000256" key="1">
    <source>
        <dbReference type="ARBA" id="ARBA00007320"/>
    </source>
</evidence>
<keyword evidence="2 4" id="KW-0689">Ribosomal protein</keyword>
<feature type="domain" description="Large ribosomal subunit protein uL15/eL18" evidence="7">
    <location>
        <begin position="79"/>
        <end position="147"/>
    </location>
</feature>
<dbReference type="AlphaFoldDB" id="A0A2M7BEN8"/>
<dbReference type="Pfam" id="PF00828">
    <property type="entry name" value="Ribosomal_L27A"/>
    <property type="match status" value="1"/>
</dbReference>
<name>A0A2M7BEN8_9BACT</name>
<keyword evidence="3 4" id="KW-0687">Ribonucleoprotein</keyword>
<feature type="compositionally biased region" description="Basic residues" evidence="6">
    <location>
        <begin position="167"/>
        <end position="176"/>
    </location>
</feature>
<gene>
    <name evidence="4 8" type="primary">rplO</name>
    <name evidence="8" type="ORF">COS54_00940</name>
</gene>
<sequence>MNLSSLPKIKEKSKKRIGRGHGSGRGGHTATRGTKGQNSRTRVSLFFQGTKVKKSLIKRLPFIRGKDKFRAKSGKPIIINLKYLNLFAKDEEVNLSSLKAKGFLPADLSEDTKIKILGEGEIKVPLIIALPISKGAREKIEKAGGRILIKKEEIKNKKENPKEKSTKAKTKKVKGK</sequence>